<accession>A0A0G4GGL9</accession>
<feature type="region of interest" description="Disordered" evidence="1">
    <location>
        <begin position="180"/>
        <end position="285"/>
    </location>
</feature>
<feature type="transmembrane region" description="Helical" evidence="2">
    <location>
        <begin position="83"/>
        <end position="104"/>
    </location>
</feature>
<dbReference type="VEuPathDB" id="CryptoDB:Cvel_21751"/>
<dbReference type="AlphaFoldDB" id="A0A0G4GGL9"/>
<keyword evidence="2" id="KW-0812">Transmembrane</keyword>
<keyword evidence="2" id="KW-0472">Membrane</keyword>
<feature type="transmembrane region" description="Helical" evidence="2">
    <location>
        <begin position="21"/>
        <end position="38"/>
    </location>
</feature>
<name>A0A0G4GGL9_9ALVE</name>
<feature type="transmembrane region" description="Helical" evidence="2">
    <location>
        <begin position="140"/>
        <end position="167"/>
    </location>
</feature>
<feature type="compositionally biased region" description="Gly residues" evidence="1">
    <location>
        <begin position="246"/>
        <end position="259"/>
    </location>
</feature>
<sequence length="285" mass="30805">MEIYEGTERFPATRLEAKAAWVFYPAFAADALLVIFSAGARSWISLFVSLASIFPLTFIVFNHNLKDAFQPCAESPFDSKHTFVWWLNFGIHPVCIFFGLISIVQNSHLTQKYACARTGSCEPEFKDELAERLLQLALPVWYGLLVVCILLTCVAVALYIAVVYFAFRLAREKRSLENAREAAAREPSGPTTQIGKSAHGDVTSGGIARESTSETDMDVAASGDVPYPAVGADMFPPPTKLEDAHGGPGGRSGSGGGGSTRANSYILTGPDAHPPPQEKETDDVV</sequence>
<reference evidence="3" key="1">
    <citation type="submission" date="2014-11" db="EMBL/GenBank/DDBJ databases">
        <authorList>
            <person name="Otto D Thomas"/>
            <person name="Naeem Raeece"/>
        </authorList>
    </citation>
    <scope>NUCLEOTIDE SEQUENCE</scope>
</reference>
<proteinExistence type="predicted"/>
<protein>
    <submittedName>
        <fullName evidence="3">Uncharacterized protein</fullName>
    </submittedName>
</protein>
<dbReference type="EMBL" id="CDMZ01001178">
    <property type="protein sequence ID" value="CEM28567.1"/>
    <property type="molecule type" value="Genomic_DNA"/>
</dbReference>
<evidence type="ECO:0000256" key="2">
    <source>
        <dbReference type="SAM" id="Phobius"/>
    </source>
</evidence>
<organism evidence="3">
    <name type="scientific">Chromera velia CCMP2878</name>
    <dbReference type="NCBI Taxonomy" id="1169474"/>
    <lineage>
        <taxon>Eukaryota</taxon>
        <taxon>Sar</taxon>
        <taxon>Alveolata</taxon>
        <taxon>Colpodellida</taxon>
        <taxon>Chromeraceae</taxon>
        <taxon>Chromera</taxon>
    </lineage>
</organism>
<feature type="transmembrane region" description="Helical" evidence="2">
    <location>
        <begin position="44"/>
        <end position="62"/>
    </location>
</feature>
<keyword evidence="2" id="KW-1133">Transmembrane helix</keyword>
<evidence type="ECO:0000256" key="1">
    <source>
        <dbReference type="SAM" id="MobiDB-lite"/>
    </source>
</evidence>
<gene>
    <name evidence="3" type="ORF">Cvel_21751</name>
</gene>
<evidence type="ECO:0000313" key="3">
    <source>
        <dbReference type="EMBL" id="CEM28567.1"/>
    </source>
</evidence>